<organism evidence="5">
    <name type="scientific">Camponotus floridanus</name>
    <name type="common">Florida carpenter ant</name>
    <dbReference type="NCBI Taxonomy" id="104421"/>
    <lineage>
        <taxon>Eukaryota</taxon>
        <taxon>Metazoa</taxon>
        <taxon>Ecdysozoa</taxon>
        <taxon>Arthropoda</taxon>
        <taxon>Hexapoda</taxon>
        <taxon>Insecta</taxon>
        <taxon>Pterygota</taxon>
        <taxon>Neoptera</taxon>
        <taxon>Endopterygota</taxon>
        <taxon>Hymenoptera</taxon>
        <taxon>Apocrita</taxon>
        <taxon>Aculeata</taxon>
        <taxon>Formicoidea</taxon>
        <taxon>Formicidae</taxon>
        <taxon>Formicinae</taxon>
        <taxon>Camponotus</taxon>
    </lineage>
</organism>
<evidence type="ECO:0000256" key="2">
    <source>
        <dbReference type="ARBA" id="ARBA00022737"/>
    </source>
</evidence>
<evidence type="ECO:0000313" key="5">
    <source>
        <dbReference type="Proteomes" id="UP000000311"/>
    </source>
</evidence>
<reference evidence="4 5" key="1">
    <citation type="journal article" date="2010" name="Science">
        <title>Genomic comparison of the ants Camponotus floridanus and Harpegnathos saltator.</title>
        <authorList>
            <person name="Bonasio R."/>
            <person name="Zhang G."/>
            <person name="Ye C."/>
            <person name="Mutti N.S."/>
            <person name="Fang X."/>
            <person name="Qin N."/>
            <person name="Donahue G."/>
            <person name="Yang P."/>
            <person name="Li Q."/>
            <person name="Li C."/>
            <person name="Zhang P."/>
            <person name="Huang Z."/>
            <person name="Berger S.L."/>
            <person name="Reinberg D."/>
            <person name="Wang J."/>
            <person name="Liebig J."/>
        </authorList>
    </citation>
    <scope>NUCLEOTIDE SEQUENCE [LARGE SCALE GENOMIC DNA]</scope>
    <source>
        <strain evidence="5">C129</strain>
    </source>
</reference>
<dbReference type="OrthoDB" id="7936313at2759"/>
<keyword evidence="1" id="KW-0732">Signal</keyword>
<gene>
    <name evidence="4" type="ORF">EAG_08827</name>
</gene>
<keyword evidence="2" id="KW-0677">Repeat</keyword>
<dbReference type="Proteomes" id="UP000000311">
    <property type="component" value="Unassembled WGS sequence"/>
</dbReference>
<sequence>MITVTPMDVDGGRRGPSNRSVTHTDPPAPCTTYSTPPYQLKRPPSPPPPTPDTCCTDDVVWEPPARVQEKSYKVQWDRSWRIPLTSKHRPFVINMFDEIFILDDNHVMVSFLNKTSWNETHEALRQVDSIEEHSAIKFVRDIVWNDITYLLLCYESDLCNLYTATRKDMLRFRHTIGHRGTPVDAKFFIQDDQLHLVIANYAGKFSVPSIIYRWSGTYMDVVNEVMTIGVISVTAFEQRRSMIILFAQYDTENPRVGSEVYEFKGGDIARIQFLSTSRPVSMHHYVHSDFNFVLMINELGPSNVLCWDGQELLDWFNLSEIDPHSLMSIFHVDGDTFIVVAHDNIIQLYKFHSTSDWKIENIKQFKDNQTIIDMVISMNNYTVTVILVIEEKNVYWVEQWQAEMASVPSENNVKDADETRKCLSNLIETLQARMPAIKEAKDSWKFLLSSAKNLTISEPIKFDNLNLQSGTVENIEVVTKENILPPHQIEKSLDGLNRSIHDVIMPKLSKKKEMSTIALETSKDSIVIDDAYLEELEIDQVNVDIINDMEIQSEKIVLSERNENFTYPLRWKNIIVDELEVESLCGVPPQYWMLQKDEGIKFVAANNSIEYLNDTIILHSDLTVPKLKIKSLNGTIVDQLIDNLFRINHNQTIKGTITYKNSLNIMNFTTQMLNGIPADKLMTTTTNQTFDDFYIKVLQIDNLFAETINGIPVEEAARKSRENVIKGKLKLANLHVTENFMIDVNTSVMKMPNEQFLHIYENVMIFGDLHLRNMKIENTATLFIEDVLVNVNNMFNNSWTKSSDQTITEKITLKSGFTIDRLNTKYLNGFAENDFLYTTMEEIPSEFTNLRFENLYVDEFFPEDGSNDTLFQVLSDQLIIRKQLHLQSLQAEDIITLAFNGIDVDDIMNGIGANFSGTTKLPVVRARRVFVDNLDVCLLNDRKIIFEDGLRINDDHQIATLKVPHFNVQKLEVERLNGTELNLLMQLENSDLRIIIDGDLMVENLTISQVDGQSIESFLDELGQSDILITTKKSIENLIVENITLKSLHGRNFDELFASILSKSREQTIPGYFSADVITSNNVTIDFINKQNTSQLMWVDEPLTITGNVTFSDLFVEGDVITSKLNGRNVRELYDSLLYIPVKNIDFLKVDEIYWETPLTSSTSTSYLLKNAVTKTEDQNITGKVTFTKDVRAWAVTGAFNEINEIGRIISDAVIDNGGEIEINGKKFFEDDFVANKLVVNGDLGIAKVNDVDILKFNDSVVRKDREETIIGPLTFLKDVTIEKLQANDADLNASINAAVRSDDVMPDNIFFEELVVVSNVHLQNLNNIDFDKFANNRVTLTGNHNISCDLKFNGVVTVTGNANVAKINGIHPSEFVLNNAHEMQMIYGTKTFEEDLIIEGNVTAPRVNNVEILKEYNNGVQNDEDVDIFGNLIFKSNVQIQSMNVSGLVNGVNLHSAISDSQEKVNETLQSLEESWRIIEQNIQYNSQISETLRNIFFYLETEEDLRIPGTNVSKIDVVHFNENAVRLNMHSEQPGRFCGLPDNCSCTYQSVVEIVDRNVRKWQVNPGEIVKNFHDPSSIFDVNIITNAVSSSEKCISSRTKEEFTTISLIRSEDSKEIQEDVFDQIEGYLKDASIFKHDDNVYIVLAIYYDKAHATHRTNSLLYRIHMTTKNATLVQEIPTDGAWSIQIFKINHHEVFLLIGCFSKSSESSLYRFNPLTQKFEQLKIFASRSRYVKSLAQGNDYFILLDNPDTNAVNIYKYDPTSRNFYHYQNIFHVHRINGIECFYTDDFGNSDVFVIITTQGGRFYMYEYMFAGKFQMKLQHTVDGLRTIMPFYHMNRHYILIGTDDNNIIFRIVKQGPH</sequence>
<dbReference type="EMBL" id="GL437965">
    <property type="protein sequence ID" value="EFN69775.1"/>
    <property type="molecule type" value="Genomic_DNA"/>
</dbReference>
<protein>
    <submittedName>
        <fullName evidence="4">Uncharacterized protein</fullName>
    </submittedName>
</protein>
<evidence type="ECO:0000313" key="4">
    <source>
        <dbReference type="EMBL" id="EFN69775.1"/>
    </source>
</evidence>
<dbReference type="PROSITE" id="PS50912">
    <property type="entry name" value="EAR"/>
    <property type="match status" value="1"/>
</dbReference>
<accession>E2A9W6</accession>
<dbReference type="Pfam" id="PF03736">
    <property type="entry name" value="EPTP"/>
    <property type="match status" value="1"/>
</dbReference>
<dbReference type="InterPro" id="IPR009039">
    <property type="entry name" value="EAR"/>
</dbReference>
<dbReference type="InParanoid" id="E2A9W6"/>
<evidence type="ECO:0000256" key="3">
    <source>
        <dbReference type="SAM" id="MobiDB-lite"/>
    </source>
</evidence>
<dbReference type="OMA" id="FENFHVD"/>
<feature type="region of interest" description="Disordered" evidence="3">
    <location>
        <begin position="1"/>
        <end position="52"/>
    </location>
</feature>
<name>E2A9W6_CAMFO</name>
<evidence type="ECO:0000256" key="1">
    <source>
        <dbReference type="ARBA" id="ARBA00022729"/>
    </source>
</evidence>
<keyword evidence="5" id="KW-1185">Reference proteome</keyword>
<dbReference type="SUPFAM" id="SSF69322">
    <property type="entry name" value="Tricorn protease domain 2"/>
    <property type="match status" value="1"/>
</dbReference>
<dbReference type="InterPro" id="IPR005492">
    <property type="entry name" value="EPTP"/>
</dbReference>
<dbReference type="STRING" id="104421.E2A9W6"/>
<proteinExistence type="predicted"/>